<feature type="region of interest" description="Disordered" evidence="1">
    <location>
        <begin position="88"/>
        <end position="138"/>
    </location>
</feature>
<organism evidence="2 3">
    <name type="scientific">Paralvinella palmiformis</name>
    <dbReference type="NCBI Taxonomy" id="53620"/>
    <lineage>
        <taxon>Eukaryota</taxon>
        <taxon>Metazoa</taxon>
        <taxon>Spiralia</taxon>
        <taxon>Lophotrochozoa</taxon>
        <taxon>Annelida</taxon>
        <taxon>Polychaeta</taxon>
        <taxon>Sedentaria</taxon>
        <taxon>Canalipalpata</taxon>
        <taxon>Terebellida</taxon>
        <taxon>Terebelliformia</taxon>
        <taxon>Alvinellidae</taxon>
        <taxon>Paralvinella</taxon>
    </lineage>
</organism>
<sequence>MDMSCRKRPVPAVSRFSEHQYQTTYKVPGSSISNRTSHVEQESLYQAPENEYAYISDFQPISDIQAQNLSNRHMELYKARKCYDYGTGVGQQTPNSHPTSAPQQQQQQQHQVQQQQPMKVVPPKPRPPPPADWSKMKPEGQHRYIDKATRRLGDFPPTYFEIDPDGNDPEVSSRRERPVKANNCSVGAHGMEHDVMKRVNQSTHDFTPTAYDHLMDTPGNNNHKSV</sequence>
<dbReference type="AlphaFoldDB" id="A0AAD9JBV6"/>
<reference evidence="2" key="1">
    <citation type="journal article" date="2023" name="Mol. Biol. Evol.">
        <title>Third-Generation Sequencing Reveals the Adaptive Role of the Epigenome in Three Deep-Sea Polychaetes.</title>
        <authorList>
            <person name="Perez M."/>
            <person name="Aroh O."/>
            <person name="Sun Y."/>
            <person name="Lan Y."/>
            <person name="Juniper S.K."/>
            <person name="Young C.R."/>
            <person name="Angers B."/>
            <person name="Qian P.Y."/>
        </authorList>
    </citation>
    <scope>NUCLEOTIDE SEQUENCE</scope>
    <source>
        <strain evidence="2">P08H-3</strain>
    </source>
</reference>
<evidence type="ECO:0000313" key="2">
    <source>
        <dbReference type="EMBL" id="KAK2149833.1"/>
    </source>
</evidence>
<dbReference type="Proteomes" id="UP001208570">
    <property type="component" value="Unassembled WGS sequence"/>
</dbReference>
<accession>A0AAD9JBV6</accession>
<dbReference type="EMBL" id="JAODUP010000435">
    <property type="protein sequence ID" value="KAK2149833.1"/>
    <property type="molecule type" value="Genomic_DNA"/>
</dbReference>
<feature type="compositionally biased region" description="Pro residues" evidence="1">
    <location>
        <begin position="120"/>
        <end position="131"/>
    </location>
</feature>
<evidence type="ECO:0000256" key="1">
    <source>
        <dbReference type="SAM" id="MobiDB-lite"/>
    </source>
</evidence>
<evidence type="ECO:0000313" key="3">
    <source>
        <dbReference type="Proteomes" id="UP001208570"/>
    </source>
</evidence>
<feature type="compositionally biased region" description="Low complexity" evidence="1">
    <location>
        <begin position="102"/>
        <end position="119"/>
    </location>
</feature>
<gene>
    <name evidence="2" type="ORF">LSH36_435g03043</name>
</gene>
<proteinExistence type="predicted"/>
<feature type="region of interest" description="Disordered" evidence="1">
    <location>
        <begin position="207"/>
        <end position="226"/>
    </location>
</feature>
<keyword evidence="3" id="KW-1185">Reference proteome</keyword>
<feature type="region of interest" description="Disordered" evidence="1">
    <location>
        <begin position="155"/>
        <end position="178"/>
    </location>
</feature>
<feature type="compositionally biased region" description="Polar residues" evidence="1">
    <location>
        <begin position="90"/>
        <end position="101"/>
    </location>
</feature>
<name>A0AAD9JBV6_9ANNE</name>
<comment type="caution">
    <text evidence="2">The sequence shown here is derived from an EMBL/GenBank/DDBJ whole genome shotgun (WGS) entry which is preliminary data.</text>
</comment>
<protein>
    <submittedName>
        <fullName evidence="2">Uncharacterized protein</fullName>
    </submittedName>
</protein>